<evidence type="ECO:0000256" key="6">
    <source>
        <dbReference type="RuleBase" id="RU365021"/>
    </source>
</evidence>
<dbReference type="Proteomes" id="UP000317763">
    <property type="component" value="Unassembled WGS sequence"/>
</dbReference>
<evidence type="ECO:0000313" key="7">
    <source>
        <dbReference type="EMBL" id="TSE28629.1"/>
    </source>
</evidence>
<dbReference type="UniPathway" id="UPA00694"/>
<dbReference type="PANTHER" id="PTHR39083:SF1">
    <property type="entry name" value="CYCLIC DI-GMP-BINDING PROTEIN"/>
    <property type="match status" value="1"/>
</dbReference>
<keyword evidence="2 6" id="KW-1003">Cell membrane</keyword>
<reference evidence="7 8" key="1">
    <citation type="submission" date="2019-07" db="EMBL/GenBank/DDBJ databases">
        <title>Tepidimonas taiwanensis I1-1 draft genome.</title>
        <authorList>
            <person name="Da Costa M.S."/>
            <person name="Froufe H.J.C."/>
            <person name="Egas C."/>
            <person name="Albuquerque L."/>
        </authorList>
    </citation>
    <scope>NUCLEOTIDE SEQUENCE [LARGE SCALE GENOMIC DNA]</scope>
    <source>
        <strain evidence="7 8">I1-1</strain>
    </source>
</reference>
<keyword evidence="8" id="KW-1185">Reference proteome</keyword>
<organism evidence="7 8">
    <name type="scientific">Tepidimonas taiwanensis</name>
    <dbReference type="NCBI Taxonomy" id="307486"/>
    <lineage>
        <taxon>Bacteria</taxon>
        <taxon>Pseudomonadati</taxon>
        <taxon>Pseudomonadota</taxon>
        <taxon>Betaproteobacteria</taxon>
        <taxon>Burkholderiales</taxon>
        <taxon>Tepidimonas</taxon>
    </lineage>
</organism>
<sequence>MRRLISTTLTIGLLLVGGGLLPAPAQGQPEKAERLELDADQSRYRFPLGWFNRGDRAPIELRGTDARRTLDLPIPQRLSIADARLDLYYTQSLSLTPRSQLAVTLDDRVIAQLPVRPGQPDNAARIRLPISALRSGFRSLGFRAAHHYTNECEDPSSPELYSQIDAVQSILEIRAPRKPIVPSLAKIADIFDRRLWMNRYQLQLFLPPRSAGSADQHLLSAAGQVAQAIGGIFDYLPVSVRVQMLSKTGNGVSTDGRRFPGVSIGDDAWDAVVVGTRDQLTPYISPDIARRITGGFLGIYPVDDDPTRAILVVSGTTPQEVLQAATVLNLPGIALPDRQDALIAAVDVPEEAARSRPTVDGPGWTSFVNLGFEGATLRGRYPEPAQIDFWFHREMLDPGKTFVKMEVSFAYGIGFDRKSGINILLNDKFVKAIPLQNLQGEQVYRYQVELPTVALRDGKNRLRLQPNVIGVDLGGACVPVFYDNLWISILPDSRIELPHPEDYLRVPDLALFAAEGLPYTRNVTGASTTLLITEDSPATLSSALTLAAKLRQVNRAPLSHMRVALNDGSNIGKSAGLIVVGPESTLPERLRTEMQAFTTSSTWQSVIIGQRTRNDLRTGLRRWADSPGTPLLQLTSIAEHVRANVAIRDGLGDSAAVVQFLSPSAEVPVTVLTAADGPRLAQGTARLVEHSVWTVLDGAGMLWTPDGEAIVKATAEYREFIGKKPAMSWSSRLLSDYPWLMLVSLLLIVSALATLSWRLLLQRARRRLHAGTSQTQ</sequence>
<keyword evidence="6" id="KW-0997">Cell inner membrane</keyword>
<keyword evidence="3 6" id="KW-0812">Transmembrane</keyword>
<accession>A0A554WYI2</accession>
<dbReference type="STRING" id="307486.GCA_000807215_01485"/>
<name>A0A554WYI2_9BURK</name>
<dbReference type="RefSeq" id="WP_043703098.1">
    <property type="nucleotide sequence ID" value="NZ_CP083911.1"/>
</dbReference>
<keyword evidence="5 6" id="KW-0472">Membrane</keyword>
<dbReference type="Gene3D" id="2.60.120.260">
    <property type="entry name" value="Galactose-binding domain-like"/>
    <property type="match status" value="2"/>
</dbReference>
<comment type="function">
    <text evidence="6">Binds the cellulose synthase activator, bis-(3'-5') cyclic diguanylic acid (c-di-GMP).</text>
</comment>
<dbReference type="GO" id="GO:0005886">
    <property type="term" value="C:plasma membrane"/>
    <property type="evidence" value="ECO:0007669"/>
    <property type="project" value="UniProtKB-SubCell"/>
</dbReference>
<dbReference type="GO" id="GO:0006011">
    <property type="term" value="P:UDP-alpha-D-glucose metabolic process"/>
    <property type="evidence" value="ECO:0007669"/>
    <property type="project" value="InterPro"/>
</dbReference>
<evidence type="ECO:0000256" key="4">
    <source>
        <dbReference type="ARBA" id="ARBA00022989"/>
    </source>
</evidence>
<keyword evidence="6" id="KW-0135">Cellulose biosynthesis</keyword>
<comment type="subunit">
    <text evidence="6">Tightly associated with the cellulose synthase catalytic subunit.</text>
</comment>
<dbReference type="Pfam" id="PF03170">
    <property type="entry name" value="BcsB"/>
    <property type="match status" value="1"/>
</dbReference>
<keyword evidence="4 6" id="KW-1133">Transmembrane helix</keyword>
<comment type="similarity">
    <text evidence="6">Belongs to the AcsB/BcsB family.</text>
</comment>
<evidence type="ECO:0000256" key="5">
    <source>
        <dbReference type="ARBA" id="ARBA00023136"/>
    </source>
</evidence>
<proteinExistence type="inferred from homology"/>
<protein>
    <recommendedName>
        <fullName evidence="6">Cyclic di-GMP-binding protein</fullName>
    </recommendedName>
    <alternativeName>
        <fullName evidence="6">Cellulose synthase regulatory subunit</fullName>
    </alternativeName>
</protein>
<dbReference type="EMBL" id="VJOM01000051">
    <property type="protein sequence ID" value="TSE28629.1"/>
    <property type="molecule type" value="Genomic_DNA"/>
</dbReference>
<dbReference type="AlphaFoldDB" id="A0A554WYI2"/>
<dbReference type="PANTHER" id="PTHR39083">
    <property type="entry name" value="CYCLIC DI-GMP-BINDING PROTEIN"/>
    <property type="match status" value="1"/>
</dbReference>
<comment type="subcellular location">
    <subcellularLocation>
        <location evidence="6">Cell inner membrane</location>
    </subcellularLocation>
    <subcellularLocation>
        <location evidence="1">Cell membrane</location>
        <topology evidence="1">Single-pass membrane protein</topology>
    </subcellularLocation>
</comment>
<comment type="caution">
    <text evidence="7">The sequence shown here is derived from an EMBL/GenBank/DDBJ whole genome shotgun (WGS) entry which is preliminary data.</text>
</comment>
<keyword evidence="6" id="KW-0973">c-di-GMP</keyword>
<evidence type="ECO:0000256" key="3">
    <source>
        <dbReference type="ARBA" id="ARBA00022692"/>
    </source>
</evidence>
<gene>
    <name evidence="7" type="primary">bcsB</name>
    <name evidence="7" type="ORF">Ttaiw_02556</name>
</gene>
<comment type="pathway">
    <text evidence="6">Glycan metabolism; bacterial cellulose biosynthesis.</text>
</comment>
<evidence type="ECO:0000256" key="1">
    <source>
        <dbReference type="ARBA" id="ARBA00004162"/>
    </source>
</evidence>
<evidence type="ECO:0000313" key="8">
    <source>
        <dbReference type="Proteomes" id="UP000317763"/>
    </source>
</evidence>
<dbReference type="GO" id="GO:0030244">
    <property type="term" value="P:cellulose biosynthetic process"/>
    <property type="evidence" value="ECO:0007669"/>
    <property type="project" value="UniProtKB-KW"/>
</dbReference>
<evidence type="ECO:0000256" key="2">
    <source>
        <dbReference type="ARBA" id="ARBA00022475"/>
    </source>
</evidence>
<dbReference type="InterPro" id="IPR018513">
    <property type="entry name" value="Cell_synthase_bac"/>
</dbReference>
<feature type="transmembrane region" description="Helical" evidence="6">
    <location>
        <begin position="737"/>
        <end position="760"/>
    </location>
</feature>